<name>A0A7S6UJX3_9GAMM</name>
<sequence>MSRSGSGAALALLLLSACASAPPAPRPVAATFDPAAMIAAIDQAGVADSRELVVRPLTDGRMDGLKQELGDLRAPDRLAITGQQLELALEAQPDDAELLQARAENAILQRDLATAEHMARRAAAVGAQAGPHCRRHWETVVQVLLARASDGDALAEAEASRDACTVAAPPRY</sequence>
<evidence type="ECO:0008006" key="4">
    <source>
        <dbReference type="Google" id="ProtNLM"/>
    </source>
</evidence>
<dbReference type="Proteomes" id="UP000593932">
    <property type="component" value="Chromosome"/>
</dbReference>
<feature type="chain" id="PRO_5045942012" description="Secreted protein" evidence="1">
    <location>
        <begin position="22"/>
        <end position="172"/>
    </location>
</feature>
<organism evidence="2 3">
    <name type="scientific">Novilysobacter avium</name>
    <dbReference type="NCBI Taxonomy" id="2781023"/>
    <lineage>
        <taxon>Bacteria</taxon>
        <taxon>Pseudomonadati</taxon>
        <taxon>Pseudomonadota</taxon>
        <taxon>Gammaproteobacteria</taxon>
        <taxon>Lysobacterales</taxon>
        <taxon>Lysobacteraceae</taxon>
        <taxon>Novilysobacter</taxon>
    </lineage>
</organism>
<dbReference type="PROSITE" id="PS51257">
    <property type="entry name" value="PROKAR_LIPOPROTEIN"/>
    <property type="match status" value="1"/>
</dbReference>
<evidence type="ECO:0000313" key="2">
    <source>
        <dbReference type="EMBL" id="QOW21624.1"/>
    </source>
</evidence>
<keyword evidence="1" id="KW-0732">Signal</keyword>
<evidence type="ECO:0000256" key="1">
    <source>
        <dbReference type="SAM" id="SignalP"/>
    </source>
</evidence>
<gene>
    <name evidence="2" type="ORF">INQ42_10325</name>
</gene>
<protein>
    <recommendedName>
        <fullName evidence="4">Secreted protein</fullName>
    </recommendedName>
</protein>
<keyword evidence="3" id="KW-1185">Reference proteome</keyword>
<evidence type="ECO:0000313" key="3">
    <source>
        <dbReference type="Proteomes" id="UP000593932"/>
    </source>
</evidence>
<feature type="signal peptide" evidence="1">
    <location>
        <begin position="1"/>
        <end position="21"/>
    </location>
</feature>
<accession>A0A7S6UJX3</accession>
<dbReference type="EMBL" id="CP063657">
    <property type="protein sequence ID" value="QOW21624.1"/>
    <property type="molecule type" value="Genomic_DNA"/>
</dbReference>
<reference evidence="2 3" key="1">
    <citation type="submission" date="2020-10" db="EMBL/GenBank/DDBJ databases">
        <title>complete genome sequencing of Lysobacter sp. H23M41.</title>
        <authorList>
            <person name="Bae J.-W."/>
            <person name="Lee S.-Y."/>
        </authorList>
    </citation>
    <scope>NUCLEOTIDE SEQUENCE [LARGE SCALE GENOMIC DNA]</scope>
    <source>
        <strain evidence="2 3">H23M41</strain>
    </source>
</reference>
<dbReference type="RefSeq" id="WP_194034188.1">
    <property type="nucleotide sequence ID" value="NZ_CP063657.1"/>
</dbReference>
<proteinExistence type="predicted"/>